<name>A0A9Q0CD58_9POAL</name>
<gene>
    <name evidence="1" type="ORF">LUZ63_015524</name>
</gene>
<keyword evidence="2" id="KW-1185">Reference proteome</keyword>
<comment type="caution">
    <text evidence="1">The sequence shown here is derived from an EMBL/GenBank/DDBJ whole genome shotgun (WGS) entry which is preliminary data.</text>
</comment>
<accession>A0A9Q0CD58</accession>
<proteinExistence type="predicted"/>
<organism evidence="1 2">
    <name type="scientific">Rhynchospora breviuscula</name>
    <dbReference type="NCBI Taxonomy" id="2022672"/>
    <lineage>
        <taxon>Eukaryota</taxon>
        <taxon>Viridiplantae</taxon>
        <taxon>Streptophyta</taxon>
        <taxon>Embryophyta</taxon>
        <taxon>Tracheophyta</taxon>
        <taxon>Spermatophyta</taxon>
        <taxon>Magnoliopsida</taxon>
        <taxon>Liliopsida</taxon>
        <taxon>Poales</taxon>
        <taxon>Cyperaceae</taxon>
        <taxon>Cyperoideae</taxon>
        <taxon>Rhynchosporeae</taxon>
        <taxon>Rhynchospora</taxon>
    </lineage>
</organism>
<sequence length="108" mass="11300">MASICRSAAAGGASRSVALLRSAPRLGRFASSPGVSSSSLLRKYTNTMNSNYQSLNARSIVSCSALGSVVELSLMPLHSAEASARLRCLIAVNSSSWNWLTQGQALPL</sequence>
<evidence type="ECO:0000313" key="1">
    <source>
        <dbReference type="EMBL" id="KAJ1691369.1"/>
    </source>
</evidence>
<evidence type="ECO:0000313" key="2">
    <source>
        <dbReference type="Proteomes" id="UP001151287"/>
    </source>
</evidence>
<dbReference type="Proteomes" id="UP001151287">
    <property type="component" value="Unassembled WGS sequence"/>
</dbReference>
<protein>
    <submittedName>
        <fullName evidence="1">Uncharacterized protein</fullName>
    </submittedName>
</protein>
<reference evidence="1" key="1">
    <citation type="journal article" date="2022" name="Cell">
        <title>Repeat-based holocentromeres influence genome architecture and karyotype evolution.</title>
        <authorList>
            <person name="Hofstatter P.G."/>
            <person name="Thangavel G."/>
            <person name="Lux T."/>
            <person name="Neumann P."/>
            <person name="Vondrak T."/>
            <person name="Novak P."/>
            <person name="Zhang M."/>
            <person name="Costa L."/>
            <person name="Castellani M."/>
            <person name="Scott A."/>
            <person name="Toegelov H."/>
            <person name="Fuchs J."/>
            <person name="Mata-Sucre Y."/>
            <person name="Dias Y."/>
            <person name="Vanzela A.L.L."/>
            <person name="Huettel B."/>
            <person name="Almeida C.C.S."/>
            <person name="Simkova H."/>
            <person name="Souza G."/>
            <person name="Pedrosa-Harand A."/>
            <person name="Macas J."/>
            <person name="Mayer K.F.X."/>
            <person name="Houben A."/>
            <person name="Marques A."/>
        </authorList>
    </citation>
    <scope>NUCLEOTIDE SEQUENCE</scope>
    <source>
        <strain evidence="1">RhyBre1mFocal</strain>
    </source>
</reference>
<dbReference type="EMBL" id="JAMQYH010000004">
    <property type="protein sequence ID" value="KAJ1691369.1"/>
    <property type="molecule type" value="Genomic_DNA"/>
</dbReference>
<dbReference type="OrthoDB" id="669248at2759"/>
<dbReference type="AlphaFoldDB" id="A0A9Q0CD58"/>